<reference evidence="1" key="1">
    <citation type="submission" date="2020-07" db="EMBL/GenBank/DDBJ databases">
        <title>Multicomponent nature underlies the extraordinary mechanical properties of spider dragline silk.</title>
        <authorList>
            <person name="Kono N."/>
            <person name="Nakamura H."/>
            <person name="Mori M."/>
            <person name="Yoshida Y."/>
            <person name="Ohtoshi R."/>
            <person name="Malay A.D."/>
            <person name="Moran D.A.P."/>
            <person name="Tomita M."/>
            <person name="Numata K."/>
            <person name="Arakawa K."/>
        </authorList>
    </citation>
    <scope>NUCLEOTIDE SEQUENCE</scope>
</reference>
<dbReference type="EMBL" id="BMAO01036491">
    <property type="protein sequence ID" value="GFR11024.1"/>
    <property type="molecule type" value="Genomic_DNA"/>
</dbReference>
<dbReference type="AlphaFoldDB" id="A0A8X6GVM2"/>
<evidence type="ECO:0000313" key="2">
    <source>
        <dbReference type="Proteomes" id="UP000887116"/>
    </source>
</evidence>
<sequence>MTAWKKWVVKRPPVAGKFKAFKSTAKNVKHLQAIVKNNKALNGVIKTIFSKEGVKVTALATVVGVGISYIDNYIQSNSGCFLHSGSSVCKVKALSCCQPGAVDKVPFCPDQTFENVCKGYNEDAENSRCRLCDCTFYNCLPHQTMECQRPTIAEALSYYAQEMTSSICLNVSRTLVSMGCGNWNSAASRMDCVEGIQENKAKMIQYLKTLKLPNDELIAHIRNRHRLDPSLFPRYTTPKPFQRRITLEIVQNKHVVEAAKVYIEHLLKNKEEYGYLYHLMKQNLYIQFDVKFNGELAIECNRYDQVVEVIDELAREWACKNSLMYEVTRLELLYFFILLINPEINWTTVDFLLQGTKGHAHLIAARAKQLTSKHT</sequence>
<proteinExistence type="predicted"/>
<evidence type="ECO:0000313" key="1">
    <source>
        <dbReference type="EMBL" id="GFR11024.1"/>
    </source>
</evidence>
<dbReference type="OrthoDB" id="6429822at2759"/>
<dbReference type="Proteomes" id="UP000887116">
    <property type="component" value="Unassembled WGS sequence"/>
</dbReference>
<protein>
    <submittedName>
        <fullName evidence="1">Uncharacterized protein</fullName>
    </submittedName>
</protein>
<comment type="caution">
    <text evidence="1">The sequence shown here is derived from an EMBL/GenBank/DDBJ whole genome shotgun (WGS) entry which is preliminary data.</text>
</comment>
<organism evidence="1 2">
    <name type="scientific">Trichonephila clavata</name>
    <name type="common">Joro spider</name>
    <name type="synonym">Nephila clavata</name>
    <dbReference type="NCBI Taxonomy" id="2740835"/>
    <lineage>
        <taxon>Eukaryota</taxon>
        <taxon>Metazoa</taxon>
        <taxon>Ecdysozoa</taxon>
        <taxon>Arthropoda</taxon>
        <taxon>Chelicerata</taxon>
        <taxon>Arachnida</taxon>
        <taxon>Araneae</taxon>
        <taxon>Araneomorphae</taxon>
        <taxon>Entelegynae</taxon>
        <taxon>Araneoidea</taxon>
        <taxon>Nephilidae</taxon>
        <taxon>Trichonephila</taxon>
    </lineage>
</organism>
<keyword evidence="2" id="KW-1185">Reference proteome</keyword>
<gene>
    <name evidence="1" type="primary">AVEN_261784_1</name>
    <name evidence="1" type="ORF">TNCT_33751</name>
</gene>
<accession>A0A8X6GVM2</accession>
<name>A0A8X6GVM2_TRICU</name>